<evidence type="ECO:0000256" key="1">
    <source>
        <dbReference type="SAM" id="MobiDB-lite"/>
    </source>
</evidence>
<feature type="compositionally biased region" description="Low complexity" evidence="1">
    <location>
        <begin position="419"/>
        <end position="439"/>
    </location>
</feature>
<accession>A0A1Y1JKZ5</accession>
<gene>
    <name evidence="3" type="ORF">PGO_113310</name>
</gene>
<feature type="compositionally biased region" description="Basic and acidic residues" evidence="1">
    <location>
        <begin position="322"/>
        <end position="343"/>
    </location>
</feature>
<keyword evidence="2" id="KW-0812">Transmembrane</keyword>
<sequence>MKRKSETQEENFSAAKKKKRKSLLAASTSREQKKENYLSCKTKNFNNLEELFIEKKLFFFNFFLSAKYNKQKKEKSSECDKSVGSIASVDDTELGMYCLKNGEKIFFEQSEGHKNRWNEQRIAKYVHSASESGKIGDTQENSAEEGESNEKTNEPRRGKDTVEFFIEKHSNILLQKNFFFYVKNYIHNILRNVDICIQDKLNETFFEFYSIFKNNKKKIYLDNSEELLSDLYCDFSEVSDDSDYNYFFEKANQINEYEGEEDAVDGEETNGEEANGEEANGEEANGEEANGEEANGEEANGEEANGEEANGEEANGEEADGAEERIGECKETHTRGSSDDLRKEVEFHSCGGEQGMEGIARGKKSRDNYLIPKLSKKFSLLHFQKRNSLLSVDDDKNRREEKDRKFKKYACFRCREMGSAGSNGSSGDGSDADSGTHSGNRSSEGQRMCDEMYHHQGNLKVCMLQIFISNLTKEELLFWGKVKRYIENSLGTIQSWVFFRGMANYVEIPYIEIIDEIKERRGEEEYLRFIKKKKKILLLRKEQKSIKCLFEKTINSVRISMKYDLTLKSEKFNYLFKDRIYKYKKFIRKKIFKKNPTEKKDIYSNKNVTWNLHDYMNPPVFKNTTKKNYDFSILIHSMHLELYGYIYMRNYVFFLIIMMEVYLFIYFNDLGYTYSNNTDLFLDQILKNLFT</sequence>
<reference evidence="4" key="1">
    <citation type="submission" date="2017-04" db="EMBL/GenBank/DDBJ databases">
        <title>Plasmodium gonderi genome.</title>
        <authorList>
            <person name="Arisue N."/>
            <person name="Honma H."/>
            <person name="Kawai S."/>
            <person name="Tougan T."/>
            <person name="Tanabe K."/>
            <person name="Horii T."/>
        </authorList>
    </citation>
    <scope>NUCLEOTIDE SEQUENCE [LARGE SCALE GENOMIC DNA]</scope>
    <source>
        <strain evidence="4">ATCC 30045</strain>
    </source>
</reference>
<feature type="compositionally biased region" description="Acidic residues" evidence="1">
    <location>
        <begin position="257"/>
        <end position="321"/>
    </location>
</feature>
<dbReference type="OMA" id="LIMIEVY"/>
<evidence type="ECO:0000313" key="4">
    <source>
        <dbReference type="Proteomes" id="UP000195521"/>
    </source>
</evidence>
<proteinExistence type="predicted"/>
<dbReference type="OrthoDB" id="372669at2759"/>
<feature type="transmembrane region" description="Helical" evidence="2">
    <location>
        <begin position="646"/>
        <end position="667"/>
    </location>
</feature>
<protein>
    <submittedName>
        <fullName evidence="3">Uncharacterized protein</fullName>
    </submittedName>
</protein>
<feature type="region of interest" description="Disordered" evidence="1">
    <location>
        <begin position="255"/>
        <end position="343"/>
    </location>
</feature>
<evidence type="ECO:0000256" key="2">
    <source>
        <dbReference type="SAM" id="Phobius"/>
    </source>
</evidence>
<dbReference type="RefSeq" id="XP_028544466.1">
    <property type="nucleotide sequence ID" value="XM_028688665.1"/>
</dbReference>
<keyword evidence="2" id="KW-1133">Transmembrane helix</keyword>
<dbReference type="AlphaFoldDB" id="A0A1Y1JKZ5"/>
<keyword evidence="2" id="KW-0472">Membrane</keyword>
<feature type="region of interest" description="Disordered" evidence="1">
    <location>
        <begin position="128"/>
        <end position="156"/>
    </location>
</feature>
<comment type="caution">
    <text evidence="3">The sequence shown here is derived from an EMBL/GenBank/DDBJ whole genome shotgun (WGS) entry which is preliminary data.</text>
</comment>
<dbReference type="GeneID" id="39748609"/>
<feature type="region of interest" description="Disordered" evidence="1">
    <location>
        <begin position="1"/>
        <end position="32"/>
    </location>
</feature>
<evidence type="ECO:0000313" key="3">
    <source>
        <dbReference type="EMBL" id="GAW81877.1"/>
    </source>
</evidence>
<feature type="region of interest" description="Disordered" evidence="1">
    <location>
        <begin position="419"/>
        <end position="445"/>
    </location>
</feature>
<dbReference type="EMBL" id="BDQF01000012">
    <property type="protein sequence ID" value="GAW81877.1"/>
    <property type="molecule type" value="Genomic_DNA"/>
</dbReference>
<organism evidence="3 4">
    <name type="scientific">Plasmodium gonderi</name>
    <dbReference type="NCBI Taxonomy" id="77519"/>
    <lineage>
        <taxon>Eukaryota</taxon>
        <taxon>Sar</taxon>
        <taxon>Alveolata</taxon>
        <taxon>Apicomplexa</taxon>
        <taxon>Aconoidasida</taxon>
        <taxon>Haemosporida</taxon>
        <taxon>Plasmodiidae</taxon>
        <taxon>Plasmodium</taxon>
        <taxon>Plasmodium (Plasmodium)</taxon>
    </lineage>
</organism>
<dbReference type="Proteomes" id="UP000195521">
    <property type="component" value="Unassembled WGS sequence"/>
</dbReference>
<keyword evidence="4" id="KW-1185">Reference proteome</keyword>
<name>A0A1Y1JKZ5_PLAGO</name>